<evidence type="ECO:0000256" key="5">
    <source>
        <dbReference type="ARBA" id="ARBA00023136"/>
    </source>
</evidence>
<name>A0AAD5LIM2_PYTIN</name>
<evidence type="ECO:0000256" key="3">
    <source>
        <dbReference type="ARBA" id="ARBA00022692"/>
    </source>
</evidence>
<dbReference type="EMBL" id="JAKCXM010000171">
    <property type="protein sequence ID" value="KAJ0399809.1"/>
    <property type="molecule type" value="Genomic_DNA"/>
</dbReference>
<feature type="transmembrane region" description="Helical" evidence="7">
    <location>
        <begin position="70"/>
        <end position="90"/>
    </location>
</feature>
<evidence type="ECO:0000256" key="2">
    <source>
        <dbReference type="ARBA" id="ARBA00006434"/>
    </source>
</evidence>
<dbReference type="GO" id="GO:0005886">
    <property type="term" value="C:plasma membrane"/>
    <property type="evidence" value="ECO:0007669"/>
    <property type="project" value="TreeGrafter"/>
</dbReference>
<evidence type="ECO:0000256" key="7">
    <source>
        <dbReference type="SAM" id="Phobius"/>
    </source>
</evidence>
<comment type="subcellular location">
    <subcellularLocation>
        <location evidence="1">Membrane</location>
        <topology evidence="1">Multi-pass membrane protein</topology>
    </subcellularLocation>
</comment>
<evidence type="ECO:0000256" key="6">
    <source>
        <dbReference type="RuleBase" id="RU362091"/>
    </source>
</evidence>
<sequence>MVDTYTSKWLAFMCLHHGVPFNAQAVFTTEDAAAVTPEDIGRYFNMKAYKKEEPGALVSSAPPASMASPIAFMVPVLLLGLLIVFTYLAIQCMRSASGPGGSGLQTVLATKSEKEMLPDGLKGFVLASLLAAAMTTFDTTINSTSSSWTVDIYQALLRPDAGEKQLLWHACVSTFIIMILGLLFSLHVHTINRIWCFMTIAMAGAFIWPFFFSWYWARFNLSGFIAAMAIFIKVVLECHTLPHGMSIIMVAN</sequence>
<evidence type="ECO:0000313" key="9">
    <source>
        <dbReference type="Proteomes" id="UP001209570"/>
    </source>
</evidence>
<dbReference type="PROSITE" id="PS50283">
    <property type="entry name" value="NA_SOLUT_SYMP_3"/>
    <property type="match status" value="1"/>
</dbReference>
<dbReference type="GO" id="GO:0005412">
    <property type="term" value="F:D-glucose:sodium symporter activity"/>
    <property type="evidence" value="ECO:0007669"/>
    <property type="project" value="TreeGrafter"/>
</dbReference>
<dbReference type="AlphaFoldDB" id="A0AAD5LIM2"/>
<comment type="similarity">
    <text evidence="2 6">Belongs to the sodium:solute symporter (SSF) (TC 2.A.21) family.</text>
</comment>
<feature type="transmembrane region" description="Helical" evidence="7">
    <location>
        <begin position="194"/>
        <end position="211"/>
    </location>
</feature>
<evidence type="ECO:0000256" key="1">
    <source>
        <dbReference type="ARBA" id="ARBA00004141"/>
    </source>
</evidence>
<feature type="transmembrane region" description="Helical" evidence="7">
    <location>
        <begin position="166"/>
        <end position="187"/>
    </location>
</feature>
<keyword evidence="5 7" id="KW-0472">Membrane</keyword>
<keyword evidence="9" id="KW-1185">Reference proteome</keyword>
<evidence type="ECO:0000313" key="8">
    <source>
        <dbReference type="EMBL" id="KAJ0399809.1"/>
    </source>
</evidence>
<protein>
    <submittedName>
        <fullName evidence="8">Uncharacterized protein</fullName>
    </submittedName>
</protein>
<feature type="transmembrane region" description="Helical" evidence="7">
    <location>
        <begin position="120"/>
        <end position="137"/>
    </location>
</feature>
<comment type="caution">
    <text evidence="8">The sequence shown here is derived from an EMBL/GenBank/DDBJ whole genome shotgun (WGS) entry which is preliminary data.</text>
</comment>
<dbReference type="PANTHER" id="PTHR11819">
    <property type="entry name" value="SOLUTE CARRIER FAMILY 5"/>
    <property type="match status" value="1"/>
</dbReference>
<keyword evidence="3 7" id="KW-0812">Transmembrane</keyword>
<dbReference type="Pfam" id="PF00474">
    <property type="entry name" value="SSF"/>
    <property type="match status" value="1"/>
</dbReference>
<keyword evidence="4 7" id="KW-1133">Transmembrane helix</keyword>
<dbReference type="InterPro" id="IPR038377">
    <property type="entry name" value="Na/Glc_symporter_sf"/>
</dbReference>
<reference evidence="8" key="1">
    <citation type="submission" date="2021-12" db="EMBL/GenBank/DDBJ databases">
        <title>Prjna785345.</title>
        <authorList>
            <person name="Rujirawat T."/>
            <person name="Krajaejun T."/>
        </authorList>
    </citation>
    <scope>NUCLEOTIDE SEQUENCE</scope>
    <source>
        <strain evidence="8">Pi057C3</strain>
    </source>
</reference>
<dbReference type="Proteomes" id="UP001209570">
    <property type="component" value="Unassembled WGS sequence"/>
</dbReference>
<proteinExistence type="inferred from homology"/>
<gene>
    <name evidence="8" type="ORF">P43SY_002954</name>
</gene>
<dbReference type="Gene3D" id="1.20.1730.10">
    <property type="entry name" value="Sodium/glucose cotransporter"/>
    <property type="match status" value="1"/>
</dbReference>
<dbReference type="PANTHER" id="PTHR11819:SF195">
    <property type="entry name" value="SODIUM_GLUCOSE COTRANSPORTER 4"/>
    <property type="match status" value="1"/>
</dbReference>
<evidence type="ECO:0000256" key="4">
    <source>
        <dbReference type="ARBA" id="ARBA00022989"/>
    </source>
</evidence>
<dbReference type="InterPro" id="IPR001734">
    <property type="entry name" value="Na/solute_symporter"/>
</dbReference>
<organism evidence="8 9">
    <name type="scientific">Pythium insidiosum</name>
    <name type="common">Pythiosis disease agent</name>
    <dbReference type="NCBI Taxonomy" id="114742"/>
    <lineage>
        <taxon>Eukaryota</taxon>
        <taxon>Sar</taxon>
        <taxon>Stramenopiles</taxon>
        <taxon>Oomycota</taxon>
        <taxon>Peronosporomycetes</taxon>
        <taxon>Pythiales</taxon>
        <taxon>Pythiaceae</taxon>
        <taxon>Pythium</taxon>
    </lineage>
</organism>
<accession>A0AAD5LIM2</accession>